<dbReference type="AlphaFoldDB" id="A0A0C2RB90"/>
<comment type="caution">
    <text evidence="1">The sequence shown here is derived from an EMBL/GenBank/DDBJ whole genome shotgun (WGS) entry which is preliminary data.</text>
</comment>
<gene>
    <name evidence="1" type="ORF">KR50_17470</name>
</gene>
<dbReference type="PATRIC" id="fig|220754.4.peg.1766"/>
<dbReference type="EMBL" id="JXRR01000014">
    <property type="protein sequence ID" value="KIL47580.1"/>
    <property type="molecule type" value="Genomic_DNA"/>
</dbReference>
<dbReference type="Proteomes" id="UP000031972">
    <property type="component" value="Unassembled WGS sequence"/>
</dbReference>
<name>A0A0C2RB90_9BACL</name>
<dbReference type="OrthoDB" id="2404998at2"/>
<sequence>MSETIPVTGKVKYEITLDPGVWILDDRKIDLLTYFDEDQLHKDELEEYTKAVASHFSREIQEGSIYPPTLKTEKKFQKQKMLTGTFGIPLKPFLENAEPYAEADTLTIETSNGLKRFPIDEALTFILAFSYEGKPLTEDGPVHILFQDGTNRKNPIKHIKKFILS</sequence>
<evidence type="ECO:0008006" key="3">
    <source>
        <dbReference type="Google" id="ProtNLM"/>
    </source>
</evidence>
<protein>
    <recommendedName>
        <fullName evidence="3">Peptidyl-prolyl cis-trans isomerase</fullName>
    </recommendedName>
</protein>
<accession>A0A0C2RB90</accession>
<reference evidence="1 2" key="1">
    <citation type="submission" date="2015-01" db="EMBL/GenBank/DDBJ databases">
        <title>Jeotgalibacillus campisalis genome sequencing.</title>
        <authorList>
            <person name="Goh K.M."/>
            <person name="Chan K.-G."/>
            <person name="Yaakop A.S."/>
            <person name="Ee R."/>
            <person name="Gan H.M."/>
            <person name="Chan C.S."/>
        </authorList>
    </citation>
    <scope>NUCLEOTIDE SEQUENCE [LARGE SCALE GENOMIC DNA]</scope>
    <source>
        <strain evidence="1 2">SF-57</strain>
    </source>
</reference>
<keyword evidence="2" id="KW-1185">Reference proteome</keyword>
<organism evidence="1 2">
    <name type="scientific">Jeotgalibacillus campisalis</name>
    <dbReference type="NCBI Taxonomy" id="220754"/>
    <lineage>
        <taxon>Bacteria</taxon>
        <taxon>Bacillati</taxon>
        <taxon>Bacillota</taxon>
        <taxon>Bacilli</taxon>
        <taxon>Bacillales</taxon>
        <taxon>Caryophanaceae</taxon>
        <taxon>Jeotgalibacillus</taxon>
    </lineage>
</organism>
<evidence type="ECO:0000313" key="2">
    <source>
        <dbReference type="Proteomes" id="UP000031972"/>
    </source>
</evidence>
<dbReference type="RefSeq" id="WP_041057224.1">
    <property type="nucleotide sequence ID" value="NZ_JXRR01000014.1"/>
</dbReference>
<proteinExistence type="predicted"/>
<evidence type="ECO:0000313" key="1">
    <source>
        <dbReference type="EMBL" id="KIL47580.1"/>
    </source>
</evidence>